<evidence type="ECO:0000256" key="2">
    <source>
        <dbReference type="SAM" id="MobiDB-lite"/>
    </source>
</evidence>
<feature type="signal peptide" evidence="3">
    <location>
        <begin position="1"/>
        <end position="22"/>
    </location>
</feature>
<evidence type="ECO:0000313" key="5">
    <source>
        <dbReference type="EMBL" id="QSB04363.1"/>
    </source>
</evidence>
<dbReference type="GO" id="GO:0016787">
    <property type="term" value="F:hydrolase activity"/>
    <property type="evidence" value="ECO:0007669"/>
    <property type="project" value="UniProtKB-KW"/>
</dbReference>
<evidence type="ECO:0000256" key="1">
    <source>
        <dbReference type="ARBA" id="ARBA00022801"/>
    </source>
</evidence>
<feature type="chain" id="PRO_5039276777" evidence="3">
    <location>
        <begin position="23"/>
        <end position="601"/>
    </location>
</feature>
<feature type="region of interest" description="Disordered" evidence="2">
    <location>
        <begin position="27"/>
        <end position="59"/>
    </location>
</feature>
<dbReference type="InterPro" id="IPR012338">
    <property type="entry name" value="Beta-lactam/transpept-like"/>
</dbReference>
<name>A0A895XLD5_9ACTN</name>
<keyword evidence="1 5" id="KW-0378">Hydrolase</keyword>
<evidence type="ECO:0000313" key="6">
    <source>
        <dbReference type="Proteomes" id="UP000662939"/>
    </source>
</evidence>
<dbReference type="Pfam" id="PF00144">
    <property type="entry name" value="Beta-lactamase"/>
    <property type="match status" value="1"/>
</dbReference>
<dbReference type="InterPro" id="IPR001466">
    <property type="entry name" value="Beta-lactam-related"/>
</dbReference>
<evidence type="ECO:0000259" key="4">
    <source>
        <dbReference type="Pfam" id="PF00144"/>
    </source>
</evidence>
<dbReference type="Pfam" id="PF20773">
    <property type="entry name" value="InhA-like_MAM"/>
    <property type="match status" value="1"/>
</dbReference>
<keyword evidence="6" id="KW-1185">Reference proteome</keyword>
<organism evidence="5 6">
    <name type="scientific">Natronoglycomyces albus</name>
    <dbReference type="NCBI Taxonomy" id="2811108"/>
    <lineage>
        <taxon>Bacteria</taxon>
        <taxon>Bacillati</taxon>
        <taxon>Actinomycetota</taxon>
        <taxon>Actinomycetes</taxon>
        <taxon>Glycomycetales</taxon>
        <taxon>Glycomycetaceae</taxon>
        <taxon>Natronoglycomyces</taxon>
    </lineage>
</organism>
<feature type="domain" description="Beta-lactamase-related" evidence="4">
    <location>
        <begin position="97"/>
        <end position="440"/>
    </location>
</feature>
<dbReference type="RefSeq" id="WP_213170360.1">
    <property type="nucleotide sequence ID" value="NZ_CP070496.1"/>
</dbReference>
<dbReference type="KEGG" id="nav:JQS30_11210"/>
<dbReference type="Proteomes" id="UP000662939">
    <property type="component" value="Chromosome"/>
</dbReference>
<dbReference type="SUPFAM" id="SSF56601">
    <property type="entry name" value="beta-lactamase/transpeptidase-like"/>
    <property type="match status" value="1"/>
</dbReference>
<accession>A0A895XLD5</accession>
<sequence>MKRRQILSSAASAAAIPVVLHATGTASHADLSGPTAEEEAKPMAVTPAGPPTVSPDDLEFSPVSLRYGSARQAGLIAEHIDRIVPETSAHLEGPSPSFPGFVVLAARNGVIVTHEAVGHQLRYESWDAQNQEAIELPADQWEQMRPDTIFDLASISKLFTEVVAGQFLDQGLLELDAPLIEYLPEFDSLDAEKSPITIRQLLAHTSGMIAFINLYRLPDNEARMREIYEFPLQFEPGTSYTYSDLNLIVLAKALERISGQGLDVLVREGITEPLGMTDTGYNPSSEVYGRTAATEYQPWIPERGLVRGSVHDENAWSFGGVAGHAGLFSTARDLATFGQMVLNGGEYGGARILSEETTRLIFTNDNADRPPSAARGLGWQINQPFYMDAMTSPVTVGHTGFTGTSLVLDPLSGSMLILLSNRVHPTRERGTASVYRRAAARPMSRAVPVRPTQGSSCWFSGQEDGTTSTLTVPLSQPVSQGSLSFDLWYDTEPTDIGRLLASADGREWTPVPFEATVRDHQWSSDGSFAGFSGRQWASASASLPVGTTQVRFSYESDQLYQGRGIYVDAIVARNRRRPIFMSARRADADSMRLEGWSESGD</sequence>
<dbReference type="InterPro" id="IPR050789">
    <property type="entry name" value="Diverse_Enzym_Activities"/>
</dbReference>
<dbReference type="Gene3D" id="3.40.710.10">
    <property type="entry name" value="DD-peptidase/beta-lactamase superfamily"/>
    <property type="match status" value="1"/>
</dbReference>
<dbReference type="PANTHER" id="PTHR43283:SF11">
    <property type="entry name" value="BETA-LACTAMASE-RELATED DOMAIN-CONTAINING PROTEIN"/>
    <property type="match status" value="1"/>
</dbReference>
<reference evidence="5" key="1">
    <citation type="submission" date="2021-02" db="EMBL/GenBank/DDBJ databases">
        <title>Natronoglycomyces albus gen. nov., sp. nov, a haloalkaliphilic actinobacterium from a soda solonchak soil.</title>
        <authorList>
            <person name="Sorokin D.Y."/>
            <person name="Khijniak T.V."/>
            <person name="Zakharycheva A.P."/>
            <person name="Boueva O.V."/>
            <person name="Ariskina E.V."/>
            <person name="Hahnke R.L."/>
            <person name="Bunk B."/>
            <person name="Sproer C."/>
            <person name="Schumann P."/>
            <person name="Evtushenko L.I."/>
            <person name="Kublanov I.V."/>
        </authorList>
    </citation>
    <scope>NUCLEOTIDE SEQUENCE</scope>
    <source>
        <strain evidence="5">DSM 106290</strain>
    </source>
</reference>
<keyword evidence="3" id="KW-0732">Signal</keyword>
<dbReference type="PANTHER" id="PTHR43283">
    <property type="entry name" value="BETA-LACTAMASE-RELATED"/>
    <property type="match status" value="1"/>
</dbReference>
<evidence type="ECO:0000256" key="3">
    <source>
        <dbReference type="SAM" id="SignalP"/>
    </source>
</evidence>
<protein>
    <submittedName>
        <fullName evidence="5">Serine hydrolase</fullName>
    </submittedName>
</protein>
<proteinExistence type="predicted"/>
<dbReference type="AlphaFoldDB" id="A0A895XLD5"/>
<gene>
    <name evidence="5" type="ORF">JQS30_11210</name>
</gene>
<dbReference type="EMBL" id="CP070496">
    <property type="protein sequence ID" value="QSB04363.1"/>
    <property type="molecule type" value="Genomic_DNA"/>
</dbReference>